<feature type="region of interest" description="Disordered" evidence="1">
    <location>
        <begin position="153"/>
        <end position="200"/>
    </location>
</feature>
<dbReference type="Proteomes" id="UP001630127">
    <property type="component" value="Unassembled WGS sequence"/>
</dbReference>
<feature type="compositionally biased region" description="Polar residues" evidence="1">
    <location>
        <begin position="156"/>
        <end position="170"/>
    </location>
</feature>
<sequence>MFEVNRNHEVIAIYLGEDVKDNNDVEDVNGINNDPLSPAEADEGKHHEEGIRGLQRLYCRQRKGTLQKKEVVSDDEVLNAAFNSSDDERSDEFLEFNAEKEIEKPKLVAGQLFSNVIKFREVVSHYSHTNHNDRGCKSIGCLYVRKRKLMQEQGAEGSNSQDIDIDSNPNIGRLDGGRDHGRGIGSRKNTSRKRGMRRRRGIRANYGPLCGIGNWNGQGSWRSHFYY</sequence>
<keyword evidence="3" id="KW-1185">Reference proteome</keyword>
<dbReference type="AlphaFoldDB" id="A0ABD2ZZI7"/>
<reference evidence="2 3" key="1">
    <citation type="submission" date="2024-11" db="EMBL/GenBank/DDBJ databases">
        <title>A near-complete genome assembly of Cinchona calisaya.</title>
        <authorList>
            <person name="Lian D.C."/>
            <person name="Zhao X.W."/>
            <person name="Wei L."/>
        </authorList>
    </citation>
    <scope>NUCLEOTIDE SEQUENCE [LARGE SCALE GENOMIC DNA]</scope>
    <source>
        <tissue evidence="2">Nenye</tissue>
    </source>
</reference>
<protein>
    <submittedName>
        <fullName evidence="2">Uncharacterized protein</fullName>
    </submittedName>
</protein>
<proteinExistence type="predicted"/>
<name>A0ABD2ZZI7_9GENT</name>
<comment type="caution">
    <text evidence="2">The sequence shown here is derived from an EMBL/GenBank/DDBJ whole genome shotgun (WGS) entry which is preliminary data.</text>
</comment>
<evidence type="ECO:0000313" key="3">
    <source>
        <dbReference type="Proteomes" id="UP001630127"/>
    </source>
</evidence>
<organism evidence="2 3">
    <name type="scientific">Cinchona calisaya</name>
    <dbReference type="NCBI Taxonomy" id="153742"/>
    <lineage>
        <taxon>Eukaryota</taxon>
        <taxon>Viridiplantae</taxon>
        <taxon>Streptophyta</taxon>
        <taxon>Embryophyta</taxon>
        <taxon>Tracheophyta</taxon>
        <taxon>Spermatophyta</taxon>
        <taxon>Magnoliopsida</taxon>
        <taxon>eudicotyledons</taxon>
        <taxon>Gunneridae</taxon>
        <taxon>Pentapetalae</taxon>
        <taxon>asterids</taxon>
        <taxon>lamiids</taxon>
        <taxon>Gentianales</taxon>
        <taxon>Rubiaceae</taxon>
        <taxon>Cinchonoideae</taxon>
        <taxon>Cinchoneae</taxon>
        <taxon>Cinchona</taxon>
    </lineage>
</organism>
<evidence type="ECO:0000313" key="2">
    <source>
        <dbReference type="EMBL" id="KAL3522948.1"/>
    </source>
</evidence>
<feature type="compositionally biased region" description="Basic residues" evidence="1">
    <location>
        <begin position="189"/>
        <end position="200"/>
    </location>
</feature>
<dbReference type="EMBL" id="JBJUIK010000007">
    <property type="protein sequence ID" value="KAL3522948.1"/>
    <property type="molecule type" value="Genomic_DNA"/>
</dbReference>
<evidence type="ECO:0000256" key="1">
    <source>
        <dbReference type="SAM" id="MobiDB-lite"/>
    </source>
</evidence>
<gene>
    <name evidence="2" type="ORF">ACH5RR_015782</name>
</gene>
<accession>A0ABD2ZZI7</accession>